<evidence type="ECO:0000256" key="2">
    <source>
        <dbReference type="ARBA" id="ARBA00023002"/>
    </source>
</evidence>
<sequence>MRILVVHAHPVPESFGGAVRDEVMSTLSAKGHELRLIDLYALGFDPVMRAGERSLYYDGEPSDPELRSHIEAVRWAEGVVFVYPTWWCGLPAILKGWFDRVWALDVAFRMAAGGGIVALMTNIRLLAVVTTCGASLWESHLVGHPGRRTILSGIRAICAPGAKTLFLAHYGMDRSTPKSRAAYLGKVRRKLARV</sequence>
<dbReference type="Pfam" id="PF02525">
    <property type="entry name" value="Flavodoxin_2"/>
    <property type="match status" value="1"/>
</dbReference>
<name>A0ABU1DCI4_9HYPH</name>
<dbReference type="PANTHER" id="PTHR10204:SF34">
    <property type="entry name" value="NAD(P)H DEHYDROGENASE [QUINONE] 1 ISOFORM 1"/>
    <property type="match status" value="1"/>
</dbReference>
<evidence type="ECO:0000313" key="4">
    <source>
        <dbReference type="EMBL" id="MDR4305781.1"/>
    </source>
</evidence>
<dbReference type="Proteomes" id="UP001181622">
    <property type="component" value="Unassembled WGS sequence"/>
</dbReference>
<organism evidence="4 5">
    <name type="scientific">Chelatococcus sambhunathii</name>
    <dbReference type="NCBI Taxonomy" id="363953"/>
    <lineage>
        <taxon>Bacteria</taxon>
        <taxon>Pseudomonadati</taxon>
        <taxon>Pseudomonadota</taxon>
        <taxon>Alphaproteobacteria</taxon>
        <taxon>Hyphomicrobiales</taxon>
        <taxon>Chelatococcaceae</taxon>
        <taxon>Chelatococcus</taxon>
    </lineage>
</organism>
<evidence type="ECO:0000313" key="5">
    <source>
        <dbReference type="Proteomes" id="UP001181622"/>
    </source>
</evidence>
<dbReference type="InterPro" id="IPR003680">
    <property type="entry name" value="Flavodoxin_fold"/>
</dbReference>
<accession>A0ABU1DCI4</accession>
<proteinExistence type="inferred from homology"/>
<dbReference type="Gene3D" id="3.40.50.360">
    <property type="match status" value="1"/>
</dbReference>
<reference evidence="4" key="1">
    <citation type="submission" date="2020-10" db="EMBL/GenBank/DDBJ databases">
        <authorList>
            <person name="Abbas A."/>
            <person name="Razzaq R."/>
            <person name="Waqas M."/>
            <person name="Abbas N."/>
            <person name="Nielsen T.K."/>
            <person name="Hansen L.H."/>
            <person name="Hussain S."/>
            <person name="Shahid M."/>
        </authorList>
    </citation>
    <scope>NUCLEOTIDE SEQUENCE</scope>
    <source>
        <strain evidence="4">S14</strain>
    </source>
</reference>
<dbReference type="SUPFAM" id="SSF52218">
    <property type="entry name" value="Flavoproteins"/>
    <property type="match status" value="1"/>
</dbReference>
<evidence type="ECO:0000259" key="3">
    <source>
        <dbReference type="Pfam" id="PF02525"/>
    </source>
</evidence>
<dbReference type="InterPro" id="IPR029039">
    <property type="entry name" value="Flavoprotein-like_sf"/>
</dbReference>
<dbReference type="RefSeq" id="WP_309389073.1">
    <property type="nucleotide sequence ID" value="NZ_JADBEO010000006.1"/>
</dbReference>
<keyword evidence="2" id="KW-0560">Oxidoreductase</keyword>
<gene>
    <name evidence="4" type="ORF">IHQ68_03970</name>
</gene>
<comment type="similarity">
    <text evidence="1">Belongs to the NAD(P)H dehydrogenase (quinone) family.</text>
</comment>
<feature type="domain" description="Flavodoxin-like fold" evidence="3">
    <location>
        <begin position="1"/>
        <end position="135"/>
    </location>
</feature>
<protein>
    <submittedName>
        <fullName evidence="4">NAD(P)H-dependent oxidoreductase</fullName>
    </submittedName>
</protein>
<dbReference type="InterPro" id="IPR051545">
    <property type="entry name" value="NAD(P)H_dehydrogenase_qn"/>
</dbReference>
<keyword evidence="5" id="KW-1185">Reference proteome</keyword>
<comment type="caution">
    <text evidence="4">The sequence shown here is derived from an EMBL/GenBank/DDBJ whole genome shotgun (WGS) entry which is preliminary data.</text>
</comment>
<evidence type="ECO:0000256" key="1">
    <source>
        <dbReference type="ARBA" id="ARBA00006252"/>
    </source>
</evidence>
<dbReference type="EMBL" id="JADBEO010000006">
    <property type="protein sequence ID" value="MDR4305781.1"/>
    <property type="molecule type" value="Genomic_DNA"/>
</dbReference>
<dbReference type="PANTHER" id="PTHR10204">
    <property type="entry name" value="NAD P H OXIDOREDUCTASE-RELATED"/>
    <property type="match status" value="1"/>
</dbReference>